<reference evidence="2" key="1">
    <citation type="submission" date="2023-03" db="EMBL/GenBank/DDBJ databases">
        <title>Chitinimonas shenzhenensis gen. nov., sp. nov., a novel member of family Burkholderiaceae isolated from activated sludge collected in Shen Zhen, China.</title>
        <authorList>
            <person name="Wang X."/>
        </authorList>
    </citation>
    <scope>NUCLEOTIDE SEQUENCE</scope>
    <source>
        <strain evidence="2">DQS-5</strain>
    </source>
</reference>
<sequence length="75" mass="8130">NKPVSRPATIATMPIISAVWRGRQGDTPIMGQGTICGPLPATPQRADPRRQGSSPDTLQQALRSFLKRCDEALFV</sequence>
<evidence type="ECO:0000313" key="3">
    <source>
        <dbReference type="Proteomes" id="UP001172778"/>
    </source>
</evidence>
<dbReference type="RefSeq" id="WP_284102917.1">
    <property type="nucleotide sequence ID" value="NZ_JARRAF010000043.1"/>
</dbReference>
<evidence type="ECO:0000256" key="1">
    <source>
        <dbReference type="SAM" id="MobiDB-lite"/>
    </source>
</evidence>
<keyword evidence="3" id="KW-1185">Reference proteome</keyword>
<feature type="region of interest" description="Disordered" evidence="1">
    <location>
        <begin position="37"/>
        <end position="57"/>
    </location>
</feature>
<evidence type="ECO:0000313" key="2">
    <source>
        <dbReference type="EMBL" id="MDK2126598.1"/>
    </source>
</evidence>
<protein>
    <submittedName>
        <fullName evidence="2">Uncharacterized protein</fullName>
    </submittedName>
</protein>
<name>A0ABT7E2R9_9NEIS</name>
<gene>
    <name evidence="2" type="ORF">PZA18_21370</name>
</gene>
<comment type="caution">
    <text evidence="2">The sequence shown here is derived from an EMBL/GenBank/DDBJ whole genome shotgun (WGS) entry which is preliminary data.</text>
</comment>
<dbReference type="EMBL" id="JARRAF010000043">
    <property type="protein sequence ID" value="MDK2126598.1"/>
    <property type="molecule type" value="Genomic_DNA"/>
</dbReference>
<organism evidence="2 3">
    <name type="scientific">Parachitinimonas caeni</name>
    <dbReference type="NCBI Taxonomy" id="3031301"/>
    <lineage>
        <taxon>Bacteria</taxon>
        <taxon>Pseudomonadati</taxon>
        <taxon>Pseudomonadota</taxon>
        <taxon>Betaproteobacteria</taxon>
        <taxon>Neisseriales</taxon>
        <taxon>Chitinibacteraceae</taxon>
        <taxon>Parachitinimonas</taxon>
    </lineage>
</organism>
<proteinExistence type="predicted"/>
<dbReference type="Proteomes" id="UP001172778">
    <property type="component" value="Unassembled WGS sequence"/>
</dbReference>
<feature type="non-terminal residue" evidence="2">
    <location>
        <position position="1"/>
    </location>
</feature>
<accession>A0ABT7E2R9</accession>